<evidence type="ECO:0000256" key="2">
    <source>
        <dbReference type="ARBA" id="ARBA00023315"/>
    </source>
</evidence>
<dbReference type="Pfam" id="PF13302">
    <property type="entry name" value="Acetyltransf_3"/>
    <property type="match status" value="1"/>
</dbReference>
<protein>
    <submittedName>
        <fullName evidence="5">Ribosomal-protein-alanine N-acetyltransferase</fullName>
    </submittedName>
</protein>
<keyword evidence="2" id="KW-0012">Acyltransferase</keyword>
<gene>
    <name evidence="5" type="ORF">SAMN04488565_2660</name>
</gene>
<keyword evidence="1 5" id="KW-0808">Transferase</keyword>
<dbReference type="InterPro" id="IPR051531">
    <property type="entry name" value="N-acetyltransferase"/>
</dbReference>
<dbReference type="OrthoDB" id="5242221at2"/>
<dbReference type="EMBL" id="FNKB01000002">
    <property type="protein sequence ID" value="SDQ48388.1"/>
    <property type="molecule type" value="Genomic_DNA"/>
</dbReference>
<dbReference type="AlphaFoldDB" id="A0A1H1B8S6"/>
<reference evidence="5 6" key="1">
    <citation type="submission" date="2016-10" db="EMBL/GenBank/DDBJ databases">
        <authorList>
            <person name="de Groot N.N."/>
        </authorList>
    </citation>
    <scope>NUCLEOTIDE SEQUENCE [LARGE SCALE GENOMIC DNA]</scope>
    <source>
        <strain evidence="5 6">DSM 22788</strain>
    </source>
</reference>
<evidence type="ECO:0000313" key="6">
    <source>
        <dbReference type="Proteomes" id="UP000182690"/>
    </source>
</evidence>
<dbReference type="STRING" id="1079994.SAMN04488565_2660"/>
<dbReference type="eggNOG" id="COG1670">
    <property type="taxonomic scope" value="Bacteria"/>
</dbReference>
<feature type="domain" description="N-acetyltransferase" evidence="4">
    <location>
        <begin position="18"/>
        <end position="190"/>
    </location>
</feature>
<dbReference type="Gene3D" id="3.40.630.30">
    <property type="match status" value="1"/>
</dbReference>
<accession>A0A1H1B8S6</accession>
<comment type="similarity">
    <text evidence="3">Belongs to the acetyltransferase family. RimJ subfamily.</text>
</comment>
<organism evidence="5 6">
    <name type="scientific">Leucobacter chromiiresistens</name>
    <dbReference type="NCBI Taxonomy" id="1079994"/>
    <lineage>
        <taxon>Bacteria</taxon>
        <taxon>Bacillati</taxon>
        <taxon>Actinomycetota</taxon>
        <taxon>Actinomycetes</taxon>
        <taxon>Micrococcales</taxon>
        <taxon>Microbacteriaceae</taxon>
        <taxon>Leucobacter</taxon>
    </lineage>
</organism>
<evidence type="ECO:0000256" key="3">
    <source>
        <dbReference type="ARBA" id="ARBA00038502"/>
    </source>
</evidence>
<sequence length="202" mass="21963">MPLGREIDDPGTLSAGRVAVRIIRWSDAEPLRSLLTENRSWLQRWEATHPSGRSVVPGSVSMRPMVRTLRKQLRAGSGMPFVVLYDGAVVGQLSVSEISGGALQSSQIGYWVSEHVAGRGVTTTAAALVIDHLFGALGLHRVEVCIRPENDASLRVVAKLGLRHEGSRTAYIHIDGAWRDHEVFVALRGETAAGYVAQLAHR</sequence>
<dbReference type="PROSITE" id="PS51186">
    <property type="entry name" value="GNAT"/>
    <property type="match status" value="1"/>
</dbReference>
<dbReference type="InterPro" id="IPR016181">
    <property type="entry name" value="Acyl_CoA_acyltransferase"/>
</dbReference>
<dbReference type="InterPro" id="IPR000182">
    <property type="entry name" value="GNAT_dom"/>
</dbReference>
<evidence type="ECO:0000259" key="4">
    <source>
        <dbReference type="PROSITE" id="PS51186"/>
    </source>
</evidence>
<dbReference type="GO" id="GO:0005737">
    <property type="term" value="C:cytoplasm"/>
    <property type="evidence" value="ECO:0007669"/>
    <property type="project" value="TreeGrafter"/>
</dbReference>
<dbReference type="Proteomes" id="UP000182690">
    <property type="component" value="Unassembled WGS sequence"/>
</dbReference>
<evidence type="ECO:0000256" key="1">
    <source>
        <dbReference type="ARBA" id="ARBA00022679"/>
    </source>
</evidence>
<dbReference type="PANTHER" id="PTHR43792">
    <property type="entry name" value="GNAT FAMILY, PUTATIVE (AFU_ORTHOLOGUE AFUA_3G00765)-RELATED-RELATED"/>
    <property type="match status" value="1"/>
</dbReference>
<name>A0A1H1B8S6_9MICO</name>
<evidence type="ECO:0000313" key="5">
    <source>
        <dbReference type="EMBL" id="SDQ48388.1"/>
    </source>
</evidence>
<dbReference type="PANTHER" id="PTHR43792:SF8">
    <property type="entry name" value="[RIBOSOMAL PROTEIN US5]-ALANINE N-ACETYLTRANSFERASE"/>
    <property type="match status" value="1"/>
</dbReference>
<dbReference type="SUPFAM" id="SSF55729">
    <property type="entry name" value="Acyl-CoA N-acyltransferases (Nat)"/>
    <property type="match status" value="1"/>
</dbReference>
<dbReference type="RefSeq" id="WP_010156258.1">
    <property type="nucleotide sequence ID" value="NZ_FNKB01000002.1"/>
</dbReference>
<proteinExistence type="inferred from homology"/>
<dbReference type="GO" id="GO:0008999">
    <property type="term" value="F:protein-N-terminal-alanine acetyltransferase activity"/>
    <property type="evidence" value="ECO:0007669"/>
    <property type="project" value="TreeGrafter"/>
</dbReference>